<organism evidence="1">
    <name type="scientific">Culicoides sonorensis</name>
    <name type="common">Biting midge</name>
    <dbReference type="NCBI Taxonomy" id="179676"/>
    <lineage>
        <taxon>Eukaryota</taxon>
        <taxon>Metazoa</taxon>
        <taxon>Ecdysozoa</taxon>
        <taxon>Arthropoda</taxon>
        <taxon>Hexapoda</taxon>
        <taxon>Insecta</taxon>
        <taxon>Pterygota</taxon>
        <taxon>Neoptera</taxon>
        <taxon>Endopterygota</taxon>
        <taxon>Diptera</taxon>
        <taxon>Nematocera</taxon>
        <taxon>Chironomoidea</taxon>
        <taxon>Ceratopogonidae</taxon>
        <taxon>Ceratopogoninae</taxon>
        <taxon>Culicoides</taxon>
        <taxon>Monoculicoides</taxon>
    </lineage>
</organism>
<dbReference type="GO" id="GO:0051726">
    <property type="term" value="P:regulation of cell cycle"/>
    <property type="evidence" value="ECO:0007669"/>
    <property type="project" value="TreeGrafter"/>
</dbReference>
<dbReference type="InterPro" id="IPR013083">
    <property type="entry name" value="Znf_RING/FYVE/PHD"/>
</dbReference>
<evidence type="ECO:0000313" key="2">
    <source>
        <dbReference type="EMBL" id="SSX28408.1"/>
    </source>
</evidence>
<dbReference type="SUPFAM" id="SSF57924">
    <property type="entry name" value="Inhibitor of apoptosis (IAP) repeat"/>
    <property type="match status" value="1"/>
</dbReference>
<accession>A0A336KV49</accession>
<dbReference type="Pfam" id="PF13920">
    <property type="entry name" value="zf-C3HC4_3"/>
    <property type="match status" value="1"/>
</dbReference>
<dbReference type="PROSITE" id="PS50143">
    <property type="entry name" value="BIR_REPEAT_2"/>
    <property type="match status" value="1"/>
</dbReference>
<dbReference type="PANTHER" id="PTHR10044:SF139">
    <property type="entry name" value="DEATH-ASSOCIATED INHIBITOR OF APOPTOSIS 2"/>
    <property type="match status" value="1"/>
</dbReference>
<evidence type="ECO:0000313" key="1">
    <source>
        <dbReference type="EMBL" id="SSX08492.1"/>
    </source>
</evidence>
<dbReference type="GO" id="GO:0005737">
    <property type="term" value="C:cytoplasm"/>
    <property type="evidence" value="ECO:0007669"/>
    <property type="project" value="TreeGrafter"/>
</dbReference>
<gene>
    <name evidence="1" type="primary">CSON000011</name>
</gene>
<reference evidence="1" key="1">
    <citation type="submission" date="2018-04" db="EMBL/GenBank/DDBJ databases">
        <authorList>
            <person name="Go L.Y."/>
            <person name="Mitchell J.A."/>
        </authorList>
    </citation>
    <scope>NUCLEOTIDE SEQUENCE</scope>
    <source>
        <tissue evidence="1">Whole organism</tissue>
    </source>
</reference>
<dbReference type="Gene3D" id="1.10.1170.10">
    <property type="entry name" value="Inhibitor Of Apoptosis Protein (2mihbC-IAP-1), Chain A"/>
    <property type="match status" value="1"/>
</dbReference>
<dbReference type="InterPro" id="IPR050784">
    <property type="entry name" value="IAP"/>
</dbReference>
<dbReference type="EMBL" id="UFQT01001005">
    <property type="protein sequence ID" value="SSX28408.1"/>
    <property type="molecule type" value="Genomic_DNA"/>
</dbReference>
<reference evidence="2" key="2">
    <citation type="submission" date="2018-07" db="EMBL/GenBank/DDBJ databases">
        <authorList>
            <person name="Quirk P.G."/>
            <person name="Krulwich T.A."/>
        </authorList>
    </citation>
    <scope>NUCLEOTIDE SEQUENCE</scope>
</reference>
<dbReference type="CDD" id="cd00022">
    <property type="entry name" value="BIR"/>
    <property type="match status" value="1"/>
</dbReference>
<dbReference type="Pfam" id="PF00653">
    <property type="entry name" value="BIR"/>
    <property type="match status" value="1"/>
</dbReference>
<dbReference type="InterPro" id="IPR001370">
    <property type="entry name" value="BIR_rpt"/>
</dbReference>
<dbReference type="SMART" id="SM00238">
    <property type="entry name" value="BIR"/>
    <property type="match status" value="1"/>
</dbReference>
<dbReference type="EMBL" id="UFQS01001005">
    <property type="protein sequence ID" value="SSX08492.1"/>
    <property type="molecule type" value="Genomic_DNA"/>
</dbReference>
<dbReference type="Gene3D" id="3.30.40.10">
    <property type="entry name" value="Zinc/RING finger domain, C3HC4 (zinc finger)"/>
    <property type="match status" value="1"/>
</dbReference>
<dbReference type="AlphaFoldDB" id="A0A336KV49"/>
<dbReference type="VEuPathDB" id="VectorBase:CSON000011"/>
<sequence>METLLGCIKNCCQKLNNNNNNEKIYDFMSNKNLLSSTQSIQSFETFNSNISELKKTTITGLHKEKQRRLTFSDWNCLSTDKLLLAQIGFYFIGSTDLVKCYFCNLEIGMWQPDDDPVKEHLRWSPNCPLLLAFFPCGHIIACVKCASSVTKCPYCSQPFVKVMRVYFS</sequence>
<dbReference type="GO" id="GO:0005634">
    <property type="term" value="C:nucleus"/>
    <property type="evidence" value="ECO:0007669"/>
    <property type="project" value="TreeGrafter"/>
</dbReference>
<proteinExistence type="predicted"/>
<dbReference type="PANTHER" id="PTHR10044">
    <property type="entry name" value="INHIBITOR OF APOPTOSIS"/>
    <property type="match status" value="1"/>
</dbReference>
<name>A0A336KV49_CULSO</name>
<protein>
    <submittedName>
        <fullName evidence="1">CSON000011 protein</fullName>
    </submittedName>
</protein>